<dbReference type="InterPro" id="IPR027417">
    <property type="entry name" value="P-loop_NTPase"/>
</dbReference>
<gene>
    <name evidence="8" type="ORF">G1H10_08520</name>
</gene>
<evidence type="ECO:0000256" key="2">
    <source>
        <dbReference type="ARBA" id="ARBA00022475"/>
    </source>
</evidence>
<dbReference type="EMBL" id="JAAGOA010000005">
    <property type="protein sequence ID" value="NEE00214.1"/>
    <property type="molecule type" value="Genomic_DNA"/>
</dbReference>
<evidence type="ECO:0000313" key="8">
    <source>
        <dbReference type="EMBL" id="NEE00214.1"/>
    </source>
</evidence>
<dbReference type="PROSITE" id="PS00211">
    <property type="entry name" value="ABC_TRANSPORTER_1"/>
    <property type="match status" value="1"/>
</dbReference>
<sequence length="334" mass="35463">MPGGIRLQALTKTYGRVSAVDGVDLEVAVGEFVTVVGPSGSGKSTLLRLIAGLEAPDVGGVWIDGLDMSRVPPHRRSVALVFQDYALYPHLTVVENILFGLRVRRVPRAEARRQAGEAAEQLGLADVLDRYPDQLSGGQRQRVALARALVRAPSAYLLDEPLAGLDAQLRLSTRADLLALHRDLGATTVHVTHDQAEAMTLGDRVVIMAGGRIRQAGPPQEVYDRPADTFVAGFLGSPPMNIVPGGGVLGGGAATRVGVRPEDLRVDDDGPIETTLEAVESLGNETILVTRCADGTRLVARAAPRLGLAAGDPVRLCPDPERIHLFDANSGRRV</sequence>
<dbReference type="Gene3D" id="3.40.50.300">
    <property type="entry name" value="P-loop containing nucleotide triphosphate hydrolases"/>
    <property type="match status" value="1"/>
</dbReference>
<dbReference type="CDD" id="cd03259">
    <property type="entry name" value="ABC_Carb_Solutes_like"/>
    <property type="match status" value="1"/>
</dbReference>
<dbReference type="InterPro" id="IPR017871">
    <property type="entry name" value="ABC_transporter-like_CS"/>
</dbReference>
<keyword evidence="9" id="KW-1185">Reference proteome</keyword>
<comment type="caution">
    <text evidence="8">The sequence shown here is derived from an EMBL/GenBank/DDBJ whole genome shotgun (WGS) entry which is preliminary data.</text>
</comment>
<dbReference type="PANTHER" id="PTHR43875:SF15">
    <property type="entry name" value="TREHALOSE IMPORT ATP-BINDING PROTEIN SUGC"/>
    <property type="match status" value="1"/>
</dbReference>
<accession>A0A6L9S6E2</accession>
<dbReference type="InterPro" id="IPR003439">
    <property type="entry name" value="ABC_transporter-like_ATP-bd"/>
</dbReference>
<dbReference type="GO" id="GO:0015408">
    <property type="term" value="F:ABC-type ferric iron transporter activity"/>
    <property type="evidence" value="ECO:0007669"/>
    <property type="project" value="InterPro"/>
</dbReference>
<dbReference type="Pfam" id="PF00005">
    <property type="entry name" value="ABC_tran"/>
    <property type="match status" value="1"/>
</dbReference>
<reference evidence="8 9" key="1">
    <citation type="submission" date="2020-02" db="EMBL/GenBank/DDBJ databases">
        <authorList>
            <person name="Li X.-J."/>
            <person name="Han X.-M."/>
        </authorList>
    </citation>
    <scope>NUCLEOTIDE SEQUENCE [LARGE SCALE GENOMIC DNA]</scope>
    <source>
        <strain evidence="8 9">CCTCC AB 2017055</strain>
    </source>
</reference>
<evidence type="ECO:0000259" key="7">
    <source>
        <dbReference type="PROSITE" id="PS50893"/>
    </source>
</evidence>
<evidence type="ECO:0000256" key="6">
    <source>
        <dbReference type="ARBA" id="ARBA00023136"/>
    </source>
</evidence>
<dbReference type="GO" id="GO:0016887">
    <property type="term" value="F:ATP hydrolysis activity"/>
    <property type="evidence" value="ECO:0007669"/>
    <property type="project" value="InterPro"/>
</dbReference>
<keyword evidence="2" id="KW-1003">Cell membrane</keyword>
<proteinExistence type="predicted"/>
<dbReference type="InterPro" id="IPR008995">
    <property type="entry name" value="Mo/tungstate-bd_C_term_dom"/>
</dbReference>
<dbReference type="SMART" id="SM00382">
    <property type="entry name" value="AAA"/>
    <property type="match status" value="1"/>
</dbReference>
<dbReference type="Gene3D" id="2.40.50.100">
    <property type="match status" value="1"/>
</dbReference>
<evidence type="ECO:0000256" key="3">
    <source>
        <dbReference type="ARBA" id="ARBA00022741"/>
    </source>
</evidence>
<dbReference type="InterPro" id="IPR047641">
    <property type="entry name" value="ABC_transpr_MalK/UgpC-like"/>
</dbReference>
<organism evidence="8 9">
    <name type="scientific">Phytoactinopolyspora halotolerans</name>
    <dbReference type="NCBI Taxonomy" id="1981512"/>
    <lineage>
        <taxon>Bacteria</taxon>
        <taxon>Bacillati</taxon>
        <taxon>Actinomycetota</taxon>
        <taxon>Actinomycetes</taxon>
        <taxon>Jiangellales</taxon>
        <taxon>Jiangellaceae</taxon>
        <taxon>Phytoactinopolyspora</taxon>
    </lineage>
</organism>
<dbReference type="GO" id="GO:0005524">
    <property type="term" value="F:ATP binding"/>
    <property type="evidence" value="ECO:0007669"/>
    <property type="project" value="UniProtKB-KW"/>
</dbReference>
<dbReference type="InterPro" id="IPR013611">
    <property type="entry name" value="Transp-assoc_OB_typ2"/>
</dbReference>
<evidence type="ECO:0000256" key="1">
    <source>
        <dbReference type="ARBA" id="ARBA00022448"/>
    </source>
</evidence>
<feature type="domain" description="ABC transporter" evidence="7">
    <location>
        <begin position="5"/>
        <end position="235"/>
    </location>
</feature>
<dbReference type="AlphaFoldDB" id="A0A6L9S6E2"/>
<dbReference type="Gene3D" id="2.40.50.140">
    <property type="entry name" value="Nucleic acid-binding proteins"/>
    <property type="match status" value="1"/>
</dbReference>
<evidence type="ECO:0000313" key="9">
    <source>
        <dbReference type="Proteomes" id="UP000475214"/>
    </source>
</evidence>
<evidence type="ECO:0000256" key="5">
    <source>
        <dbReference type="ARBA" id="ARBA00022967"/>
    </source>
</evidence>
<protein>
    <submittedName>
        <fullName evidence="8">ABC transporter ATP-binding protein</fullName>
    </submittedName>
</protein>
<dbReference type="InterPro" id="IPR015853">
    <property type="entry name" value="ABC_transpr_FbpC"/>
</dbReference>
<keyword evidence="1" id="KW-0813">Transport</keyword>
<name>A0A6L9S6E2_9ACTN</name>
<dbReference type="InterPro" id="IPR003593">
    <property type="entry name" value="AAA+_ATPase"/>
</dbReference>
<dbReference type="FunFam" id="3.40.50.300:FF:000042">
    <property type="entry name" value="Maltose/maltodextrin ABC transporter, ATP-binding protein"/>
    <property type="match status" value="1"/>
</dbReference>
<dbReference type="Pfam" id="PF08402">
    <property type="entry name" value="TOBE_2"/>
    <property type="match status" value="1"/>
</dbReference>
<keyword evidence="6" id="KW-0472">Membrane</keyword>
<dbReference type="SUPFAM" id="SSF50331">
    <property type="entry name" value="MOP-like"/>
    <property type="match status" value="1"/>
</dbReference>
<dbReference type="PANTHER" id="PTHR43875">
    <property type="entry name" value="MALTODEXTRIN IMPORT ATP-BINDING PROTEIN MSMX"/>
    <property type="match status" value="1"/>
</dbReference>
<dbReference type="Proteomes" id="UP000475214">
    <property type="component" value="Unassembled WGS sequence"/>
</dbReference>
<dbReference type="SUPFAM" id="SSF52540">
    <property type="entry name" value="P-loop containing nucleoside triphosphate hydrolases"/>
    <property type="match status" value="1"/>
</dbReference>
<keyword evidence="3" id="KW-0547">Nucleotide-binding</keyword>
<dbReference type="PROSITE" id="PS50893">
    <property type="entry name" value="ABC_TRANSPORTER_2"/>
    <property type="match status" value="1"/>
</dbReference>
<evidence type="ECO:0000256" key="4">
    <source>
        <dbReference type="ARBA" id="ARBA00022840"/>
    </source>
</evidence>
<keyword evidence="5" id="KW-1278">Translocase</keyword>
<keyword evidence="4 8" id="KW-0067">ATP-binding</keyword>
<dbReference type="InterPro" id="IPR012340">
    <property type="entry name" value="NA-bd_OB-fold"/>
</dbReference>
<dbReference type="GO" id="GO:0055052">
    <property type="term" value="C:ATP-binding cassette (ABC) transporter complex, substrate-binding subunit-containing"/>
    <property type="evidence" value="ECO:0007669"/>
    <property type="project" value="TreeGrafter"/>
</dbReference>